<reference evidence="2 3" key="1">
    <citation type="submission" date="2020-12" db="EMBL/GenBank/DDBJ databases">
        <title>Revised draft genomes of Rhodomicrobium vannielii ATCC 17100 and Rhodomicrobium udaipurense JA643.</title>
        <authorList>
            <person name="Conners E.M."/>
            <person name="Davenport E.J."/>
            <person name="Bose A."/>
        </authorList>
    </citation>
    <scope>NUCLEOTIDE SEQUENCE [LARGE SCALE GENOMIC DNA]</scope>
    <source>
        <strain evidence="2 3">JA643</strain>
    </source>
</reference>
<organism evidence="2 3">
    <name type="scientific">Rhodomicrobium udaipurense</name>
    <dbReference type="NCBI Taxonomy" id="1202716"/>
    <lineage>
        <taxon>Bacteria</taxon>
        <taxon>Pseudomonadati</taxon>
        <taxon>Pseudomonadota</taxon>
        <taxon>Alphaproteobacteria</taxon>
        <taxon>Hyphomicrobiales</taxon>
        <taxon>Hyphomicrobiaceae</taxon>
        <taxon>Rhodomicrobium</taxon>
    </lineage>
</organism>
<dbReference type="Proteomes" id="UP000623250">
    <property type="component" value="Unassembled WGS sequence"/>
</dbReference>
<gene>
    <name evidence="2" type="ORF">JDN41_05665</name>
</gene>
<keyword evidence="3" id="KW-1185">Reference proteome</keyword>
<dbReference type="AlphaFoldDB" id="A0A8I1KIU8"/>
<proteinExistence type="predicted"/>
<dbReference type="RefSeq" id="WP_037236663.1">
    <property type="nucleotide sequence ID" value="NZ_JAEMUK010000010.1"/>
</dbReference>
<evidence type="ECO:0000256" key="1">
    <source>
        <dbReference type="SAM" id="MobiDB-lite"/>
    </source>
</evidence>
<protein>
    <submittedName>
        <fullName evidence="2">Uncharacterized protein</fullName>
    </submittedName>
</protein>
<sequence>MVDLVGGVASAAVSSNPESDNSGTEAVFESLFFKSSAETSDDAETEQKVEVAVQDLFSEPAITAAADEETQEEVKAALTDILTDQTPQTLSSDETQQAVAETLTDILTDDTASAATAQENAEIEKMIKEWTKSWWDYFQMGSGSVSTFTAVKWVSTTSADASEATIRRTVTAGYIDLGEGPRSSKDKRKDEIRERVLPDFDEIASERGNQNRAAEGAF</sequence>
<accession>A0A8I1KIU8</accession>
<feature type="region of interest" description="Disordered" evidence="1">
    <location>
        <begin position="199"/>
        <end position="218"/>
    </location>
</feature>
<dbReference type="EMBL" id="JAEMUK010000010">
    <property type="protein sequence ID" value="MBJ7543042.1"/>
    <property type="molecule type" value="Genomic_DNA"/>
</dbReference>
<evidence type="ECO:0000313" key="2">
    <source>
        <dbReference type="EMBL" id="MBJ7543042.1"/>
    </source>
</evidence>
<comment type="caution">
    <text evidence="2">The sequence shown here is derived from an EMBL/GenBank/DDBJ whole genome shotgun (WGS) entry which is preliminary data.</text>
</comment>
<name>A0A8I1KIU8_9HYPH</name>
<evidence type="ECO:0000313" key="3">
    <source>
        <dbReference type="Proteomes" id="UP000623250"/>
    </source>
</evidence>